<feature type="domain" description="PLL-like beta propeller" evidence="3">
    <location>
        <begin position="297"/>
        <end position="559"/>
    </location>
</feature>
<dbReference type="Gene3D" id="2.120.10.70">
    <property type="entry name" value="Fucose-specific lectin"/>
    <property type="match status" value="1"/>
</dbReference>
<dbReference type="InterPro" id="IPR058502">
    <property type="entry name" value="PLL-like_beta-prop"/>
</dbReference>
<proteinExistence type="predicted"/>
<dbReference type="AlphaFoldDB" id="A0AAE0I3J6"/>
<evidence type="ECO:0000256" key="2">
    <source>
        <dbReference type="SAM" id="Phobius"/>
    </source>
</evidence>
<keyword evidence="2" id="KW-0472">Membrane</keyword>
<keyword evidence="5" id="KW-1185">Reference proteome</keyword>
<keyword evidence="2" id="KW-1133">Transmembrane helix</keyword>
<comment type="caution">
    <text evidence="4">The sequence shown here is derived from an EMBL/GenBank/DDBJ whole genome shotgun (WGS) entry which is preliminary data.</text>
</comment>
<accession>A0AAE0I3J6</accession>
<feature type="transmembrane region" description="Helical" evidence="2">
    <location>
        <begin position="121"/>
        <end position="140"/>
    </location>
</feature>
<dbReference type="Proteomes" id="UP001283341">
    <property type="component" value="Unassembled WGS sequence"/>
</dbReference>
<reference evidence="4" key="1">
    <citation type="journal article" date="2023" name="Mol. Phylogenet. Evol.">
        <title>Genome-scale phylogeny and comparative genomics of the fungal order Sordariales.</title>
        <authorList>
            <person name="Hensen N."/>
            <person name="Bonometti L."/>
            <person name="Westerberg I."/>
            <person name="Brannstrom I.O."/>
            <person name="Guillou S."/>
            <person name="Cros-Aarteil S."/>
            <person name="Calhoun S."/>
            <person name="Haridas S."/>
            <person name="Kuo A."/>
            <person name="Mondo S."/>
            <person name="Pangilinan J."/>
            <person name="Riley R."/>
            <person name="LaButti K."/>
            <person name="Andreopoulos B."/>
            <person name="Lipzen A."/>
            <person name="Chen C."/>
            <person name="Yan M."/>
            <person name="Daum C."/>
            <person name="Ng V."/>
            <person name="Clum A."/>
            <person name="Steindorff A."/>
            <person name="Ohm R.A."/>
            <person name="Martin F."/>
            <person name="Silar P."/>
            <person name="Natvig D.O."/>
            <person name="Lalanne C."/>
            <person name="Gautier V."/>
            <person name="Ament-Velasquez S.L."/>
            <person name="Kruys A."/>
            <person name="Hutchinson M.I."/>
            <person name="Powell A.J."/>
            <person name="Barry K."/>
            <person name="Miller A.N."/>
            <person name="Grigoriev I.V."/>
            <person name="Debuchy R."/>
            <person name="Gladieux P."/>
            <person name="Hiltunen Thoren M."/>
            <person name="Johannesson H."/>
        </authorList>
    </citation>
    <scope>NUCLEOTIDE SEQUENCE</scope>
    <source>
        <strain evidence="4">CBS 118394</strain>
    </source>
</reference>
<dbReference type="Pfam" id="PF26607">
    <property type="entry name" value="DUF8189"/>
    <property type="match status" value="1"/>
</dbReference>
<organism evidence="4 5">
    <name type="scientific">Apodospora peruviana</name>
    <dbReference type="NCBI Taxonomy" id="516989"/>
    <lineage>
        <taxon>Eukaryota</taxon>
        <taxon>Fungi</taxon>
        <taxon>Dikarya</taxon>
        <taxon>Ascomycota</taxon>
        <taxon>Pezizomycotina</taxon>
        <taxon>Sordariomycetes</taxon>
        <taxon>Sordariomycetidae</taxon>
        <taxon>Sordariales</taxon>
        <taxon>Lasiosphaeriaceae</taxon>
        <taxon>Apodospora</taxon>
    </lineage>
</organism>
<evidence type="ECO:0000313" key="4">
    <source>
        <dbReference type="EMBL" id="KAK3317917.1"/>
    </source>
</evidence>
<protein>
    <recommendedName>
        <fullName evidence="3">PLL-like beta propeller domain-containing protein</fullName>
    </recommendedName>
</protein>
<name>A0AAE0I3J6_9PEZI</name>
<dbReference type="SUPFAM" id="SSF89372">
    <property type="entry name" value="Fucose-specific lectin"/>
    <property type="match status" value="1"/>
</dbReference>
<dbReference type="EMBL" id="JAUEDM010000004">
    <property type="protein sequence ID" value="KAK3317917.1"/>
    <property type="molecule type" value="Genomic_DNA"/>
</dbReference>
<reference evidence="4" key="2">
    <citation type="submission" date="2023-06" db="EMBL/GenBank/DDBJ databases">
        <authorList>
            <consortium name="Lawrence Berkeley National Laboratory"/>
            <person name="Haridas S."/>
            <person name="Hensen N."/>
            <person name="Bonometti L."/>
            <person name="Westerberg I."/>
            <person name="Brannstrom I.O."/>
            <person name="Guillou S."/>
            <person name="Cros-Aarteil S."/>
            <person name="Calhoun S."/>
            <person name="Kuo A."/>
            <person name="Mondo S."/>
            <person name="Pangilinan J."/>
            <person name="Riley R."/>
            <person name="Labutti K."/>
            <person name="Andreopoulos B."/>
            <person name="Lipzen A."/>
            <person name="Chen C."/>
            <person name="Yanf M."/>
            <person name="Daum C."/>
            <person name="Ng V."/>
            <person name="Clum A."/>
            <person name="Steindorff A."/>
            <person name="Ohm R."/>
            <person name="Martin F."/>
            <person name="Silar P."/>
            <person name="Natvig D."/>
            <person name="Lalanne C."/>
            <person name="Gautier V."/>
            <person name="Ament-Velasquez S.L."/>
            <person name="Kruys A."/>
            <person name="Hutchinson M.I."/>
            <person name="Powell A.J."/>
            <person name="Barry K."/>
            <person name="Miller A.N."/>
            <person name="Grigoriev I.V."/>
            <person name="Debuchy R."/>
            <person name="Gladieux P."/>
            <person name="Thoren M.H."/>
            <person name="Johannesson H."/>
        </authorList>
    </citation>
    <scope>NUCLEOTIDE SEQUENCE</scope>
    <source>
        <strain evidence="4">CBS 118394</strain>
    </source>
</reference>
<evidence type="ECO:0000256" key="1">
    <source>
        <dbReference type="SAM" id="MobiDB-lite"/>
    </source>
</evidence>
<keyword evidence="2" id="KW-0812">Transmembrane</keyword>
<gene>
    <name evidence="4" type="ORF">B0H66DRAFT_555824</name>
</gene>
<evidence type="ECO:0000259" key="3">
    <source>
        <dbReference type="Pfam" id="PF26607"/>
    </source>
</evidence>
<feature type="region of interest" description="Disordered" evidence="1">
    <location>
        <begin position="1"/>
        <end position="38"/>
    </location>
</feature>
<sequence length="565" mass="61217">MEESKSPTQVHIMEEELQSPRPMTIEESQSPRPLLPIERSQSDYSALQVVDAEHNHNPSPQVLYDDNAPQVVFDDDKFHDGSLDASSPEVVTSGEHLPEVVSMPGGASGRPPVPWWRRKRFLAAITVAIVIVVVVLGAVLGTRKKSESSTALRASACNNTVCPQILSAAVLGPNTTDDRKLMVFARGDGAIYFNWAQIANLSDTGGWPADSRWSALVGGASFVSQPSAMSWNSGSRVSVATMVDGTGTESNVQMTKFTVDESGPNGFTVDGWKDLGGPVGSPLGTCAINGTRGDYYSVENTAEGAKFLHNLSHRNGTVDMWKHPDQLGVPQWDVGANFTFNQTAKPAVVCRPSYWVHDLVFYDDKSAVRHGMWAFHIPGNHWTEFTDLGGKFKGEPTVIAVGADRIDFFGIGEDAAMYHFTWTEADSHSALESLGGSFHSAASAVATGLIASSTGNSTVNGTGSVRIDVVALGMNDHIFHRVMRGKRWVSDWEDLGVEGNSAPLVVHYGHGSSEQPERVGVFMVGYDGQVKQATWTVSVEQTSWKDLKWTSMGGAMTSDFFRFET</sequence>
<evidence type="ECO:0000313" key="5">
    <source>
        <dbReference type="Proteomes" id="UP001283341"/>
    </source>
</evidence>